<reference evidence="9" key="2">
    <citation type="submission" date="2023-01" db="EMBL/GenBank/DDBJ databases">
        <title>Gilvimarinus xylanilyticus HB14 isolated from Caulerpa lentillifera aquaculture base in Hainan, China.</title>
        <authorList>
            <person name="Zhang Y.-J."/>
        </authorList>
    </citation>
    <scope>NUCLEOTIDE SEQUENCE</scope>
    <source>
        <strain evidence="9">HB14</strain>
    </source>
</reference>
<keyword evidence="2" id="KW-0328">Glycosyltransferase</keyword>
<reference evidence="9" key="1">
    <citation type="submission" date="2022-05" db="EMBL/GenBank/DDBJ databases">
        <authorList>
            <person name="Sun H.-N."/>
        </authorList>
    </citation>
    <scope>NUCLEOTIDE SEQUENCE</scope>
    <source>
        <strain evidence="9">HB14</strain>
    </source>
</reference>
<dbReference type="Pfam" id="PF12038">
    <property type="entry name" value="QTMAN_N"/>
    <property type="match status" value="1"/>
</dbReference>
<evidence type="ECO:0000313" key="9">
    <source>
        <dbReference type="EMBL" id="MCP8898653.1"/>
    </source>
</evidence>
<sequence>MKVLLLSGYDADSHKRWRQGLSRHLPAIDFTHIALPPRYFSWRIRGNSLSFAGLHAQALADGYDCLVATSMVDLSSLRGMVPALSQLPTLLYFHENQFAYPQSKHQSHSVEPQIVSLYSALCADTLAFNSDYNRCSFMAGAEALLKKLPDLVPPGIVEKLQQKSVVLPVPIESEWFRRPEKARQAKLQLVWNHRWEYDKNPELLYRALQIICREHNGKLPFVLHLVGQRFRQVPPVFTQIRDLLTAADGLGQWGYVESAEQYRQLLRRCDLVVSTADHDFQGLAVLEAVASGCIPVLPERQVYPEYFGDGCYPVSGDCEADARNLAVALAQHLTRFNEGRWPAPPDVSCFSWNRLGPDYGRVIKQLATQPPFGAVL</sequence>
<evidence type="ECO:0000256" key="1">
    <source>
        <dbReference type="ARBA" id="ARBA00009481"/>
    </source>
</evidence>
<accession>A0A9X2HUE1</accession>
<keyword evidence="3" id="KW-0808">Transferase</keyword>
<dbReference type="InterPro" id="IPR001296">
    <property type="entry name" value="Glyco_trans_1"/>
</dbReference>
<evidence type="ECO:0000259" key="7">
    <source>
        <dbReference type="Pfam" id="PF00534"/>
    </source>
</evidence>
<dbReference type="Proteomes" id="UP001139319">
    <property type="component" value="Unassembled WGS sequence"/>
</dbReference>
<organism evidence="9 10">
    <name type="scientific">Gilvimarinus xylanilyticus</name>
    <dbReference type="NCBI Taxonomy" id="2944139"/>
    <lineage>
        <taxon>Bacteria</taxon>
        <taxon>Pseudomonadati</taxon>
        <taxon>Pseudomonadota</taxon>
        <taxon>Gammaproteobacteria</taxon>
        <taxon>Cellvibrionales</taxon>
        <taxon>Cellvibrionaceae</taxon>
        <taxon>Gilvimarinus</taxon>
    </lineage>
</organism>
<evidence type="ECO:0000256" key="3">
    <source>
        <dbReference type="ARBA" id="ARBA00022679"/>
    </source>
</evidence>
<evidence type="ECO:0000256" key="4">
    <source>
        <dbReference type="ARBA" id="ARBA00044517"/>
    </source>
</evidence>
<dbReference type="Pfam" id="PF00534">
    <property type="entry name" value="Glycos_transf_1"/>
    <property type="match status" value="1"/>
</dbReference>
<dbReference type="RefSeq" id="WP_253966923.1">
    <property type="nucleotide sequence ID" value="NZ_JAMFTH010000001.1"/>
</dbReference>
<dbReference type="AlphaFoldDB" id="A0A9X2HUE1"/>
<keyword evidence="10" id="KW-1185">Reference proteome</keyword>
<comment type="caution">
    <text evidence="9">The sequence shown here is derived from an EMBL/GenBank/DDBJ whole genome shotgun (WGS) entry which is preliminary data.</text>
</comment>
<evidence type="ECO:0000256" key="5">
    <source>
        <dbReference type="ARBA" id="ARBA00044539"/>
    </source>
</evidence>
<evidence type="ECO:0000256" key="2">
    <source>
        <dbReference type="ARBA" id="ARBA00022676"/>
    </source>
</evidence>
<dbReference type="InterPro" id="IPR051862">
    <property type="entry name" value="GT-like_domain_containing_1"/>
</dbReference>
<dbReference type="GO" id="GO:0016438">
    <property type="term" value="F:tRNA-queuosine(34) beta-mannosyltransferase activity"/>
    <property type="evidence" value="ECO:0007669"/>
    <property type="project" value="UniProtKB-EC"/>
</dbReference>
<evidence type="ECO:0000313" key="10">
    <source>
        <dbReference type="Proteomes" id="UP001139319"/>
    </source>
</evidence>
<comment type="similarity">
    <text evidence="1">Belongs to the glycosyltransferase group 1 family. Glycosyltransferase 4 subfamily.</text>
</comment>
<dbReference type="EC" id="2.4.1.110" evidence="4"/>
<dbReference type="InterPro" id="IPR022701">
    <property type="entry name" value="QTMAN_N"/>
</dbReference>
<dbReference type="PANTHER" id="PTHR13615">
    <property type="entry name" value="GLYCOSYLTRANSFERASE-LIKE 1"/>
    <property type="match status" value="1"/>
</dbReference>
<feature type="domain" description="Glycosyl transferase family 1" evidence="7">
    <location>
        <begin position="179"/>
        <end position="311"/>
    </location>
</feature>
<feature type="domain" description="tRNA-queuosine alpha-mannosyltransferase N-terminal" evidence="8">
    <location>
        <begin position="2"/>
        <end position="171"/>
    </location>
</feature>
<dbReference type="SUPFAM" id="SSF53756">
    <property type="entry name" value="UDP-Glycosyltransferase/glycogen phosphorylase"/>
    <property type="match status" value="1"/>
</dbReference>
<evidence type="ECO:0000259" key="8">
    <source>
        <dbReference type="Pfam" id="PF12038"/>
    </source>
</evidence>
<dbReference type="EMBL" id="JAMFTH010000001">
    <property type="protein sequence ID" value="MCP8898653.1"/>
    <property type="molecule type" value="Genomic_DNA"/>
</dbReference>
<dbReference type="Gene3D" id="3.40.50.2000">
    <property type="entry name" value="Glycogen Phosphorylase B"/>
    <property type="match status" value="1"/>
</dbReference>
<proteinExistence type="inferred from homology"/>
<evidence type="ECO:0000256" key="6">
    <source>
        <dbReference type="ARBA" id="ARBA00048439"/>
    </source>
</evidence>
<protein>
    <recommendedName>
        <fullName evidence="5">tRNA-queuosine alpha-mannosyltransferase</fullName>
        <ecNumber evidence="4">2.4.1.110</ecNumber>
    </recommendedName>
</protein>
<comment type="catalytic activity">
    <reaction evidence="6">
        <text>queuosine(34) in tRNA(Asp) + GDP-alpha-D-mannose = O-4''-alpha-D-mannosylqueuosine(34) in tRNA(Asp) + GDP + H(+)</text>
        <dbReference type="Rhea" id="RHEA:12885"/>
        <dbReference type="Rhea" id="RHEA-COMP:18572"/>
        <dbReference type="Rhea" id="RHEA-COMP:18581"/>
        <dbReference type="ChEBI" id="CHEBI:15378"/>
        <dbReference type="ChEBI" id="CHEBI:57527"/>
        <dbReference type="ChEBI" id="CHEBI:58189"/>
        <dbReference type="ChEBI" id="CHEBI:194431"/>
        <dbReference type="ChEBI" id="CHEBI:194442"/>
        <dbReference type="EC" id="2.4.1.110"/>
    </reaction>
    <physiologicalReaction direction="left-to-right" evidence="6">
        <dbReference type="Rhea" id="RHEA:12886"/>
    </physiologicalReaction>
</comment>
<dbReference type="PANTHER" id="PTHR13615:SF3">
    <property type="entry name" value="GLYCOSYLTRANSFERASE-LIKE DOMAIN-CONTAINING PROTEIN 1"/>
    <property type="match status" value="1"/>
</dbReference>
<gene>
    <name evidence="9" type="ORF">M6D89_05000</name>
</gene>
<name>A0A9X2HUE1_9GAMM</name>